<comment type="similarity">
    <text evidence="1">Belongs to the peptidase S13 family.</text>
</comment>
<keyword evidence="3" id="KW-0645">Protease</keyword>
<accession>A0ABS4W8J8</accession>
<dbReference type="Pfam" id="PF02113">
    <property type="entry name" value="Peptidase_S13"/>
    <property type="match status" value="2"/>
</dbReference>
<comment type="caution">
    <text evidence="3">The sequence shown here is derived from an EMBL/GenBank/DDBJ whole genome shotgun (WGS) entry which is preliminary data.</text>
</comment>
<dbReference type="Gene3D" id="3.40.710.10">
    <property type="entry name" value="DD-peptidase/beta-lactamase superfamily"/>
    <property type="match status" value="2"/>
</dbReference>
<organism evidence="3 4">
    <name type="scientific">Paeniglutamicibacter psychrophenolicus</name>
    <dbReference type="NCBI Taxonomy" id="257454"/>
    <lineage>
        <taxon>Bacteria</taxon>
        <taxon>Bacillati</taxon>
        <taxon>Actinomycetota</taxon>
        <taxon>Actinomycetes</taxon>
        <taxon>Micrococcales</taxon>
        <taxon>Micrococcaceae</taxon>
        <taxon>Paeniglutamicibacter</taxon>
    </lineage>
</organism>
<reference evidence="3 4" key="1">
    <citation type="submission" date="2021-03" db="EMBL/GenBank/DDBJ databases">
        <title>Sequencing the genomes of 1000 actinobacteria strains.</title>
        <authorList>
            <person name="Klenk H.-P."/>
        </authorList>
    </citation>
    <scope>NUCLEOTIDE SEQUENCE [LARGE SCALE GENOMIC DNA]</scope>
    <source>
        <strain evidence="3 4">DSM 15454</strain>
    </source>
</reference>
<sequence>MKQALQFLRLGIAVLVAGLVLGLVAFFLVPVAFPGTAAEPAPAPQEPALLAAADPTALPHLDPAAPAPEPAALKSVLDAALSSGGDGTTVTASVIDVASGEELYSRSGGQPGIPASSLKVLTAIAATQDIGESHRFTTKTMLKDPNTVVLVGGGDVLLGAGGGSASVSGRAGLGTLAQRTATALRKARAAGQVGEAVRVELDESLFAGAALNPDWDASLVTTHNISPISPIAMYGARATRDAKSARVADPGMHAATVFAKELRAAVAAAGGGMQVAAEVVRAEPGTPGTELASVASATVGEQVRFMLEVSDNYVAEVLGRLVAVAQEQPGDHSHAAAAVEQTIAGLGIDTTGMHLVDTSGLAGVTRVTPLTLARALEYAATSEHAALRNLSYRLPVAGATGTLASRLGAPGTRGVLRAKTGSLMEVSSLSGLTVTRDGRVLAFSFFVHTNDRTIAPHKGLLDAAAAALTGCGCR</sequence>
<proteinExistence type="inferred from homology"/>
<dbReference type="EMBL" id="JAGIOE010000001">
    <property type="protein sequence ID" value="MBP2372526.1"/>
    <property type="molecule type" value="Genomic_DNA"/>
</dbReference>
<keyword evidence="3" id="KW-0121">Carboxypeptidase</keyword>
<name>A0ABS4W8J8_9MICC</name>
<evidence type="ECO:0000313" key="3">
    <source>
        <dbReference type="EMBL" id="MBP2372526.1"/>
    </source>
</evidence>
<dbReference type="GO" id="GO:0009002">
    <property type="term" value="F:serine-type D-Ala-D-Ala carboxypeptidase activity"/>
    <property type="evidence" value="ECO:0007669"/>
    <property type="project" value="UniProtKB-EC"/>
</dbReference>
<evidence type="ECO:0000256" key="2">
    <source>
        <dbReference type="ARBA" id="ARBA00022801"/>
    </source>
</evidence>
<dbReference type="SUPFAM" id="SSF56601">
    <property type="entry name" value="beta-lactamase/transpeptidase-like"/>
    <property type="match status" value="1"/>
</dbReference>
<evidence type="ECO:0000256" key="1">
    <source>
        <dbReference type="ARBA" id="ARBA00006096"/>
    </source>
</evidence>
<dbReference type="PANTHER" id="PTHR30023:SF0">
    <property type="entry name" value="PENICILLIN-SENSITIVE CARBOXYPEPTIDASE A"/>
    <property type="match status" value="1"/>
</dbReference>
<keyword evidence="4" id="KW-1185">Reference proteome</keyword>
<keyword evidence="2 3" id="KW-0378">Hydrolase</keyword>
<dbReference type="PRINTS" id="PR00922">
    <property type="entry name" value="DADACBPTASE3"/>
</dbReference>
<dbReference type="RefSeq" id="WP_209905834.1">
    <property type="nucleotide sequence ID" value="NZ_BAAAMI010000010.1"/>
</dbReference>
<protein>
    <submittedName>
        <fullName evidence="3">D-alanyl-D-alanine carboxypeptidase/D-alanyl-D-alanine-endopeptidase (Penicillin-binding protein 4)</fullName>
        <ecNumber evidence="3">3.4.16.4</ecNumber>
        <ecNumber evidence="3">3.4.21.-</ecNumber>
    </submittedName>
</protein>
<dbReference type="InterPro" id="IPR000667">
    <property type="entry name" value="Peptidase_S13"/>
</dbReference>
<evidence type="ECO:0000313" key="4">
    <source>
        <dbReference type="Proteomes" id="UP000766570"/>
    </source>
</evidence>
<dbReference type="Proteomes" id="UP000766570">
    <property type="component" value="Unassembled WGS sequence"/>
</dbReference>
<dbReference type="PANTHER" id="PTHR30023">
    <property type="entry name" value="D-ALANYL-D-ALANINE CARBOXYPEPTIDASE"/>
    <property type="match status" value="1"/>
</dbReference>
<dbReference type="EC" id="3.4.16.4" evidence="3"/>
<gene>
    <name evidence="3" type="ORF">JOF46_000438</name>
</gene>
<dbReference type="EC" id="3.4.21.-" evidence="3"/>
<dbReference type="InterPro" id="IPR012338">
    <property type="entry name" value="Beta-lactam/transpept-like"/>
</dbReference>
<dbReference type="NCBIfam" id="TIGR00666">
    <property type="entry name" value="PBP4"/>
    <property type="match status" value="1"/>
</dbReference>